<feature type="compositionally biased region" description="Polar residues" evidence="1">
    <location>
        <begin position="990"/>
        <end position="1007"/>
    </location>
</feature>
<gene>
    <name evidence="2" type="ORF">EDC05_002948</name>
</gene>
<sequence length="1055" mass="114157">MRLFRKSKAGVPDTQTSIEIQELTETRPSSPCVPCPPPALQLNLQLPSLTSSSLIFGKSGLIPDSNESIQQHHQQHQGDISAPTGSMKNYELASGAYSMADQSEARASPQTILNAIEQRRTVAAANTNSDGPNAPSSYNFDYLLHFAEQSNSEMPQESSVQKMLLEQYGKVPVNTAQQSAAHSYSNYTATTTMASGIGSNSAANVAAAPAYSTPITKTTLVEVIQARQKQVGTQKTKESTNSNANENTYHRTAGSPISRDDSSTSSANDDGVQKLNSSMAAMSIGNTSATNDSGKKLSERALNIQKVREASALGKVVAFNRSAIANIEMEDETDSIPLGGLRKLGNGSTQEGIGSLSGAGLYQAHGSTLHGSLINDGQMNAAKYQASMQMQMQSGVSTNVPAFHTQQQQQQQQQQQYQQGFFAASASPMPHVVGGSLSTGARTPAPMFSANNSGNSSPAAMSQSGFPIQAGVPMRQQGISPLSIAQMQQQQQQQLMMQQMAYQQSTMGGVARASMLSNTSASFGNIGLTRAAAGMPEGLVATAKPMYTPSPLGQMPPIYGQQGMAHYQQAMVARQLPNTMANMQVHRSVMQQPPPGIAANSQQAALTSFIPSQSICQGSISRNPLMRDLNKIKEFSAKDYNARPTLLAEVDSRMLAKKAMPGLGGISNHSFQPENVPSRSVNPPISPTLRHKYSSISELPEMGGRADHSQRDYYDRHYGSSHKYNPGYEKSMSCQNLYGMCSDNASVSSGGSSKRNLDARDGGKGLGRNGREHKRRHRHGYDYSRGDAYGSEYSERGPPREFRRMEAQPPPRGYRALGRHGRNNWDDRYYEQYDYEDSSDIYASDCYDEWGEDEYEGYYDNDDIGTHYRRRNTAHRKPRTKQRLERGKMPAHWRPPPRNGRGDGIAGYHRGEHGKRLQIYLDDPRGNSDVAYRVAPDIAEKAGSVKSQSSITSATPVKPRSQFGRILANIRRQSGAEPNAPAQSALVDQPAQQKTSIGSSEPSNGDQAQAEDRTSLAANRACSSSESVVSRALNSQVNSVTCTPTTQAAAPVAAV</sequence>
<reference evidence="2" key="1">
    <citation type="submission" date="2022-07" db="EMBL/GenBank/DDBJ databases">
        <title>Phylogenomic reconstructions and comparative analyses of Kickxellomycotina fungi.</title>
        <authorList>
            <person name="Reynolds N.K."/>
            <person name="Stajich J.E."/>
            <person name="Barry K."/>
            <person name="Grigoriev I.V."/>
            <person name="Crous P."/>
            <person name="Smith M.E."/>
        </authorList>
    </citation>
    <scope>NUCLEOTIDE SEQUENCE</scope>
    <source>
        <strain evidence="2">BCRC 34882</strain>
    </source>
</reference>
<evidence type="ECO:0000313" key="3">
    <source>
        <dbReference type="Proteomes" id="UP001151295"/>
    </source>
</evidence>
<proteinExistence type="predicted"/>
<feature type="region of interest" description="Disordered" evidence="1">
    <location>
        <begin position="973"/>
        <end position="1022"/>
    </location>
</feature>
<keyword evidence="3" id="KW-1185">Reference proteome</keyword>
<feature type="region of interest" description="Disordered" evidence="1">
    <location>
        <begin position="871"/>
        <end position="909"/>
    </location>
</feature>
<comment type="caution">
    <text evidence="2">The sequence shown here is derived from an EMBL/GenBank/DDBJ whole genome shotgun (WGS) entry which is preliminary data.</text>
</comment>
<accession>A0ABQ8PMP1</accession>
<feature type="region of interest" description="Disordered" evidence="1">
    <location>
        <begin position="64"/>
        <end position="87"/>
    </location>
</feature>
<feature type="compositionally biased region" description="Basic residues" evidence="1">
    <location>
        <begin position="871"/>
        <end position="881"/>
    </location>
</feature>
<feature type="region of interest" description="Disordered" evidence="1">
    <location>
        <begin position="745"/>
        <end position="819"/>
    </location>
</feature>
<dbReference type="Proteomes" id="UP001151295">
    <property type="component" value="Unassembled WGS sequence"/>
</dbReference>
<feature type="compositionally biased region" description="Polar residues" evidence="1">
    <location>
        <begin position="667"/>
        <end position="683"/>
    </location>
</feature>
<evidence type="ECO:0000256" key="1">
    <source>
        <dbReference type="SAM" id="MobiDB-lite"/>
    </source>
</evidence>
<protein>
    <recommendedName>
        <fullName evidence="4">Btz domain-containing protein</fullName>
    </recommendedName>
</protein>
<feature type="compositionally biased region" description="Basic and acidic residues" evidence="1">
    <location>
        <begin position="793"/>
        <end position="806"/>
    </location>
</feature>
<feature type="region of interest" description="Disordered" evidence="1">
    <location>
        <begin position="664"/>
        <end position="687"/>
    </location>
</feature>
<evidence type="ECO:0000313" key="2">
    <source>
        <dbReference type="EMBL" id="KAJ1992280.1"/>
    </source>
</evidence>
<feature type="compositionally biased region" description="Polar residues" evidence="1">
    <location>
        <begin position="229"/>
        <end position="247"/>
    </location>
</feature>
<dbReference type="EMBL" id="JANBQD010000029">
    <property type="protein sequence ID" value="KAJ1992280.1"/>
    <property type="molecule type" value="Genomic_DNA"/>
</dbReference>
<name>A0ABQ8PMP1_9FUNG</name>
<feature type="region of interest" description="Disordered" evidence="1">
    <location>
        <begin position="229"/>
        <end position="272"/>
    </location>
</feature>
<evidence type="ECO:0008006" key="4">
    <source>
        <dbReference type="Google" id="ProtNLM"/>
    </source>
</evidence>
<organism evidence="2 3">
    <name type="scientific">Coemansia umbellata</name>
    <dbReference type="NCBI Taxonomy" id="1424467"/>
    <lineage>
        <taxon>Eukaryota</taxon>
        <taxon>Fungi</taxon>
        <taxon>Fungi incertae sedis</taxon>
        <taxon>Zoopagomycota</taxon>
        <taxon>Kickxellomycotina</taxon>
        <taxon>Kickxellomycetes</taxon>
        <taxon>Kickxellales</taxon>
        <taxon>Kickxellaceae</taxon>
        <taxon>Coemansia</taxon>
    </lineage>
</organism>